<dbReference type="Pfam" id="PF00076">
    <property type="entry name" value="RRM_1"/>
    <property type="match status" value="1"/>
</dbReference>
<evidence type="ECO:0000256" key="2">
    <source>
        <dbReference type="SAM" id="MobiDB-lite"/>
    </source>
</evidence>
<reference key="2">
    <citation type="submission" date="2011-08" db="EMBL/GenBank/DDBJ databases">
        <title>Genome sequence of Naumovozyma castellii.</title>
        <authorList>
            <person name="Gordon J.L."/>
            <person name="Armisen D."/>
            <person name="Proux-Wera E."/>
            <person name="OhEigeartaigh S.S."/>
            <person name="Byrne K.P."/>
            <person name="Wolfe K.H."/>
        </authorList>
    </citation>
    <scope>NUCLEOTIDE SEQUENCE</scope>
    <source>
        <strain>Type strain:CBS 4309</strain>
    </source>
</reference>
<keyword evidence="5" id="KW-1185">Reference proteome</keyword>
<dbReference type="InterPro" id="IPR000504">
    <property type="entry name" value="RRM_dom"/>
</dbReference>
<dbReference type="Gene3D" id="3.30.70.330">
    <property type="match status" value="1"/>
</dbReference>
<evidence type="ECO:0000313" key="4">
    <source>
        <dbReference type="EMBL" id="CCC69424.1"/>
    </source>
</evidence>
<dbReference type="RefSeq" id="XP_003675788.1">
    <property type="nucleotide sequence ID" value="XM_003675740.1"/>
</dbReference>
<dbReference type="OMA" id="TKLWGYE"/>
<protein>
    <recommendedName>
        <fullName evidence="3">RRM domain-containing protein</fullName>
    </recommendedName>
</protein>
<dbReference type="InterPro" id="IPR035979">
    <property type="entry name" value="RBD_domain_sf"/>
</dbReference>
<dbReference type="STRING" id="1064592.G0VD62"/>
<dbReference type="InterPro" id="IPR012677">
    <property type="entry name" value="Nucleotide-bd_a/b_plait_sf"/>
</dbReference>
<dbReference type="GO" id="GO:0005730">
    <property type="term" value="C:nucleolus"/>
    <property type="evidence" value="ECO:0007669"/>
    <property type="project" value="EnsemblFungi"/>
</dbReference>
<dbReference type="FunCoup" id="G0VD62">
    <property type="interactions" value="199"/>
</dbReference>
<dbReference type="PROSITE" id="PS50102">
    <property type="entry name" value="RRM"/>
    <property type="match status" value="1"/>
</dbReference>
<dbReference type="GO" id="GO:0008428">
    <property type="term" value="F:ribonuclease inhibitor activity"/>
    <property type="evidence" value="ECO:0007669"/>
    <property type="project" value="EnsemblFungi"/>
</dbReference>
<dbReference type="GO" id="GO:0000463">
    <property type="term" value="P:maturation of LSU-rRNA from tricistronic rRNA transcript (SSU-rRNA, 5.8S rRNA, LSU-rRNA)"/>
    <property type="evidence" value="ECO:0007669"/>
    <property type="project" value="EnsemblFungi"/>
</dbReference>
<dbReference type="GeneID" id="96903005"/>
<feature type="compositionally biased region" description="Acidic residues" evidence="2">
    <location>
        <begin position="361"/>
        <end position="373"/>
    </location>
</feature>
<dbReference type="KEGG" id="ncs:NCAS_0C04340"/>
<feature type="region of interest" description="Disordered" evidence="2">
    <location>
        <begin position="351"/>
        <end position="374"/>
    </location>
</feature>
<reference evidence="4 5" key="1">
    <citation type="journal article" date="2011" name="Proc. Natl. Acad. Sci. U.S.A.">
        <title>Evolutionary erosion of yeast sex chromosomes by mating-type switching accidents.</title>
        <authorList>
            <person name="Gordon J.L."/>
            <person name="Armisen D."/>
            <person name="Proux-Wera E."/>
            <person name="Oheigeartaigh S.S."/>
            <person name="Byrne K.P."/>
            <person name="Wolfe K.H."/>
        </authorList>
    </citation>
    <scope>NUCLEOTIDE SEQUENCE [LARGE SCALE GENOMIC DNA]</scope>
    <source>
        <strain evidence="5">ATCC 76901 / BCRC 22586 / CBS 4309 / NBRC 1992 / NRRL Y-12630</strain>
    </source>
</reference>
<dbReference type="InParanoid" id="G0VD62"/>
<dbReference type="Proteomes" id="UP000001640">
    <property type="component" value="Chromosome 3"/>
</dbReference>
<dbReference type="SUPFAM" id="SSF54928">
    <property type="entry name" value="RNA-binding domain, RBD"/>
    <property type="match status" value="1"/>
</dbReference>
<dbReference type="AlphaFoldDB" id="G0VD62"/>
<evidence type="ECO:0000259" key="3">
    <source>
        <dbReference type="PROSITE" id="PS50102"/>
    </source>
</evidence>
<dbReference type="GO" id="GO:0003723">
    <property type="term" value="F:RNA binding"/>
    <property type="evidence" value="ECO:0007669"/>
    <property type="project" value="UniProtKB-UniRule"/>
</dbReference>
<accession>G0VD62</accession>
<evidence type="ECO:0000256" key="1">
    <source>
        <dbReference type="PROSITE-ProRule" id="PRU00176"/>
    </source>
</evidence>
<dbReference type="OrthoDB" id="21643at2759"/>
<organism evidence="4 5">
    <name type="scientific">Naumovozyma castellii</name>
    <name type="common">Yeast</name>
    <name type="synonym">Saccharomyces castellii</name>
    <dbReference type="NCBI Taxonomy" id="27288"/>
    <lineage>
        <taxon>Eukaryota</taxon>
        <taxon>Fungi</taxon>
        <taxon>Dikarya</taxon>
        <taxon>Ascomycota</taxon>
        <taxon>Saccharomycotina</taxon>
        <taxon>Saccharomycetes</taxon>
        <taxon>Saccharomycetales</taxon>
        <taxon>Saccharomycetaceae</taxon>
        <taxon>Naumovozyma</taxon>
    </lineage>
</organism>
<gene>
    <name evidence="4" type="primary">NCAS0C04340</name>
    <name evidence="4" type="ordered locus">NCAS_0C04340</name>
</gene>
<dbReference type="eggNOG" id="ENOG502QQ4K">
    <property type="taxonomic scope" value="Eukaryota"/>
</dbReference>
<keyword evidence="1" id="KW-0694">RNA-binding</keyword>
<feature type="domain" description="RRM" evidence="3">
    <location>
        <begin position="27"/>
        <end position="104"/>
    </location>
</feature>
<proteinExistence type="predicted"/>
<dbReference type="EMBL" id="HE576754">
    <property type="protein sequence ID" value="CCC69424.1"/>
    <property type="molecule type" value="Genomic_DNA"/>
</dbReference>
<name>G0VD62_NAUCA</name>
<sequence length="530" mass="61241">MVLEAAKPLNWTMSSIADTVNKEDSTVRVFVGNLQNNLDASLEDLYKRFGTFGQCVDPVFEKHNGFAYINMTFEDGLAGFKKLKNSLNNVKFKGNLLVIDQAKPDWQESWKLRQESDERDNVIKEKKNMKKNWEHYKKLENIAMSWKDHREVIPGRVRKTPRSKYGMRHITFRINVEGSLKVYKCYQTKLWGYERNKDLRDLVSKFINGKWRNGFDHIVDRLDYSRAKRSAGAVHFRNKNGDTLSVSVNNNTTNKTDHNTGSTTIMGDEDYYDDDEHLSEEEKTKNNEVLSKVLQGFDFDKPMLVDDEDDEGSADVVMSDYELEAKFKDLDNEAPKKEVHKPVSNVVKFDDDVAEEKGEEEHVEEEEEEEDEPIPTFGASVVEGTVSNTDTLRTLFNPEQVENPASFKLIEDSDEDIAHDANNEKSSNEIPTTLLASLPKYEPLPATKKSQERTNHLFFPHFESPFLVGQTQLNKLVTNSVKKDEILTAWEDQFWENRGTWMREMKNKKRDALRQLRKRKGKNGGEMALI</sequence>
<feature type="compositionally biased region" description="Basic and acidic residues" evidence="2">
    <location>
        <begin position="351"/>
        <end position="360"/>
    </location>
</feature>
<dbReference type="HOGENOM" id="CLU_020873_1_0_1"/>
<evidence type="ECO:0000313" key="5">
    <source>
        <dbReference type="Proteomes" id="UP000001640"/>
    </source>
</evidence>